<dbReference type="InterPro" id="IPR054443">
    <property type="entry name" value="Y3-like_dom"/>
</dbReference>
<gene>
    <name evidence="2" type="ORF">FA15DRAFT_727405</name>
</gene>
<accession>A0A5C3KGS5</accession>
<dbReference type="Pfam" id="PF22803">
    <property type="entry name" value="GBD_Y3"/>
    <property type="match status" value="1"/>
</dbReference>
<feature type="domain" description="Glycan binding protein Y3-like" evidence="1">
    <location>
        <begin position="28"/>
        <end position="122"/>
    </location>
</feature>
<keyword evidence="3" id="KW-1185">Reference proteome</keyword>
<dbReference type="AlphaFoldDB" id="A0A5C3KGS5"/>
<evidence type="ECO:0000313" key="2">
    <source>
        <dbReference type="EMBL" id="TFK19144.1"/>
    </source>
</evidence>
<reference evidence="2 3" key="1">
    <citation type="journal article" date="2019" name="Nat. Ecol. Evol.">
        <title>Megaphylogeny resolves global patterns of mushroom evolution.</title>
        <authorList>
            <person name="Varga T."/>
            <person name="Krizsan K."/>
            <person name="Foldi C."/>
            <person name="Dima B."/>
            <person name="Sanchez-Garcia M."/>
            <person name="Sanchez-Ramirez S."/>
            <person name="Szollosi G.J."/>
            <person name="Szarkandi J.G."/>
            <person name="Papp V."/>
            <person name="Albert L."/>
            <person name="Andreopoulos W."/>
            <person name="Angelini C."/>
            <person name="Antonin V."/>
            <person name="Barry K.W."/>
            <person name="Bougher N.L."/>
            <person name="Buchanan P."/>
            <person name="Buyck B."/>
            <person name="Bense V."/>
            <person name="Catcheside P."/>
            <person name="Chovatia M."/>
            <person name="Cooper J."/>
            <person name="Damon W."/>
            <person name="Desjardin D."/>
            <person name="Finy P."/>
            <person name="Geml J."/>
            <person name="Haridas S."/>
            <person name="Hughes K."/>
            <person name="Justo A."/>
            <person name="Karasinski D."/>
            <person name="Kautmanova I."/>
            <person name="Kiss B."/>
            <person name="Kocsube S."/>
            <person name="Kotiranta H."/>
            <person name="LaButti K.M."/>
            <person name="Lechner B.E."/>
            <person name="Liimatainen K."/>
            <person name="Lipzen A."/>
            <person name="Lukacs Z."/>
            <person name="Mihaltcheva S."/>
            <person name="Morgado L.N."/>
            <person name="Niskanen T."/>
            <person name="Noordeloos M.E."/>
            <person name="Ohm R.A."/>
            <person name="Ortiz-Santana B."/>
            <person name="Ovrebo C."/>
            <person name="Racz N."/>
            <person name="Riley R."/>
            <person name="Savchenko A."/>
            <person name="Shiryaev A."/>
            <person name="Soop K."/>
            <person name="Spirin V."/>
            <person name="Szebenyi C."/>
            <person name="Tomsovsky M."/>
            <person name="Tulloss R.E."/>
            <person name="Uehling J."/>
            <person name="Grigoriev I.V."/>
            <person name="Vagvolgyi C."/>
            <person name="Papp T."/>
            <person name="Martin F.M."/>
            <person name="Miettinen O."/>
            <person name="Hibbett D.S."/>
            <person name="Nagy L.G."/>
        </authorList>
    </citation>
    <scope>NUCLEOTIDE SEQUENCE [LARGE SCALE GENOMIC DNA]</scope>
    <source>
        <strain evidence="2 3">CBS 121175</strain>
    </source>
</reference>
<evidence type="ECO:0000313" key="3">
    <source>
        <dbReference type="Proteomes" id="UP000307440"/>
    </source>
</evidence>
<dbReference type="Proteomes" id="UP000307440">
    <property type="component" value="Unassembled WGS sequence"/>
</dbReference>
<organism evidence="2 3">
    <name type="scientific">Coprinopsis marcescibilis</name>
    <name type="common">Agaric fungus</name>
    <name type="synonym">Psathyrella marcescibilis</name>
    <dbReference type="NCBI Taxonomy" id="230819"/>
    <lineage>
        <taxon>Eukaryota</taxon>
        <taxon>Fungi</taxon>
        <taxon>Dikarya</taxon>
        <taxon>Basidiomycota</taxon>
        <taxon>Agaricomycotina</taxon>
        <taxon>Agaricomycetes</taxon>
        <taxon>Agaricomycetidae</taxon>
        <taxon>Agaricales</taxon>
        <taxon>Agaricineae</taxon>
        <taxon>Psathyrellaceae</taxon>
        <taxon>Coprinopsis</taxon>
    </lineage>
</organism>
<dbReference type="EMBL" id="ML210358">
    <property type="protein sequence ID" value="TFK19144.1"/>
    <property type="molecule type" value="Genomic_DNA"/>
</dbReference>
<proteinExistence type="predicted"/>
<sequence length="132" mass="13915">MFTIAVLVAKASAQDWDVGCIDTGVSANCMEFIDSFCDSAGRTTVRPFDNVARCFNLDSNVKCDFTAWFDTPGNSTKSAEPSVESCKQLLGIASKLCPQGGFGHITGEQGFQFLVDPNLGTCGGNEASGNPS</sequence>
<dbReference type="OrthoDB" id="2825146at2759"/>
<evidence type="ECO:0000259" key="1">
    <source>
        <dbReference type="Pfam" id="PF22803"/>
    </source>
</evidence>
<protein>
    <recommendedName>
        <fullName evidence="1">Glycan binding protein Y3-like domain-containing protein</fullName>
    </recommendedName>
</protein>
<name>A0A5C3KGS5_COPMA</name>